<dbReference type="InterPro" id="IPR036282">
    <property type="entry name" value="Glutathione-S-Trfase_C_sf"/>
</dbReference>
<dbReference type="Pfam" id="PF17171">
    <property type="entry name" value="GST_C_6"/>
    <property type="match status" value="1"/>
</dbReference>
<name>A0A6P5A1X1_BRABE</name>
<dbReference type="InterPro" id="IPR026928">
    <property type="entry name" value="FAX/IsoI-like"/>
</dbReference>
<evidence type="ECO:0000313" key="5">
    <source>
        <dbReference type="RefSeq" id="XP_019635781.1"/>
    </source>
</evidence>
<dbReference type="GeneID" id="109478573"/>
<reference evidence="5" key="1">
    <citation type="submission" date="2025-08" db="UniProtKB">
        <authorList>
            <consortium name="RefSeq"/>
        </authorList>
    </citation>
    <scope>IDENTIFICATION</scope>
    <source>
        <tissue evidence="5">Gonad</tissue>
    </source>
</reference>
<dbReference type="InterPro" id="IPR012336">
    <property type="entry name" value="Thioredoxin-like_fold"/>
</dbReference>
<dbReference type="SFLD" id="SFLDS00019">
    <property type="entry name" value="Glutathione_Transferase_(cytos"/>
    <property type="match status" value="1"/>
</dbReference>
<dbReference type="InterPro" id="IPR033468">
    <property type="entry name" value="Metaxin_GST"/>
</dbReference>
<organism evidence="4 5">
    <name type="scientific">Branchiostoma belcheri</name>
    <name type="common">Amphioxus</name>
    <dbReference type="NCBI Taxonomy" id="7741"/>
    <lineage>
        <taxon>Eukaryota</taxon>
        <taxon>Metazoa</taxon>
        <taxon>Chordata</taxon>
        <taxon>Cephalochordata</taxon>
        <taxon>Leptocardii</taxon>
        <taxon>Amphioxiformes</taxon>
        <taxon>Branchiostomatidae</taxon>
        <taxon>Branchiostoma</taxon>
    </lineage>
</organism>
<evidence type="ECO:0000256" key="1">
    <source>
        <dbReference type="ARBA" id="ARBA00006475"/>
    </source>
</evidence>
<comment type="similarity">
    <text evidence="1">Belongs to the FAX family.</text>
</comment>
<keyword evidence="4" id="KW-1185">Reference proteome</keyword>
<dbReference type="Proteomes" id="UP000515135">
    <property type="component" value="Unplaced"/>
</dbReference>
<dbReference type="SUPFAM" id="SSF52833">
    <property type="entry name" value="Thioredoxin-like"/>
    <property type="match status" value="1"/>
</dbReference>
<dbReference type="AlphaFoldDB" id="A0A6P5A1X1"/>
<dbReference type="InterPro" id="IPR050931">
    <property type="entry name" value="Mito_Protein_Transport_Metaxin"/>
</dbReference>
<evidence type="ECO:0000259" key="3">
    <source>
        <dbReference type="Pfam" id="PF17172"/>
    </source>
</evidence>
<dbReference type="GO" id="GO:0005737">
    <property type="term" value="C:cytoplasm"/>
    <property type="evidence" value="ECO:0007669"/>
    <property type="project" value="TreeGrafter"/>
</dbReference>
<dbReference type="SFLD" id="SFLDG01200">
    <property type="entry name" value="SUF1.1"/>
    <property type="match status" value="1"/>
</dbReference>
<dbReference type="CDD" id="cd03193">
    <property type="entry name" value="GST_C_Metaxin"/>
    <property type="match status" value="1"/>
</dbReference>
<feature type="domain" description="Metaxin glutathione S-transferase" evidence="2">
    <location>
        <begin position="219"/>
        <end position="281"/>
    </location>
</feature>
<proteinExistence type="inferred from homology"/>
<dbReference type="Gene3D" id="1.20.1050.10">
    <property type="match status" value="1"/>
</dbReference>
<dbReference type="PANTHER" id="PTHR12289:SF76">
    <property type="entry name" value="FAILED AXON CONNECTIONS HOMOLOG"/>
    <property type="match status" value="1"/>
</dbReference>
<dbReference type="InterPro" id="IPR040079">
    <property type="entry name" value="Glutathione_S-Trfase"/>
</dbReference>
<dbReference type="OrthoDB" id="5809458at2759"/>
<protein>
    <submittedName>
        <fullName evidence="5">Failed axon connections homolog</fullName>
    </submittedName>
</protein>
<dbReference type="PANTHER" id="PTHR12289">
    <property type="entry name" value="METAXIN RELATED"/>
    <property type="match status" value="1"/>
</dbReference>
<dbReference type="Pfam" id="PF17172">
    <property type="entry name" value="GST_N_4"/>
    <property type="match status" value="1"/>
</dbReference>
<feature type="domain" description="Thioredoxin-like fold" evidence="3">
    <location>
        <begin position="75"/>
        <end position="171"/>
    </location>
</feature>
<dbReference type="RefSeq" id="XP_019635781.1">
    <property type="nucleotide sequence ID" value="XM_019780222.1"/>
</dbReference>
<gene>
    <name evidence="5" type="primary">LOC109478573</name>
</gene>
<dbReference type="SUPFAM" id="SSF47616">
    <property type="entry name" value="GST C-terminal domain-like"/>
    <property type="match status" value="1"/>
</dbReference>
<dbReference type="KEGG" id="bbel:109478573"/>
<accession>A0A6P5A1X1</accession>
<evidence type="ECO:0000259" key="2">
    <source>
        <dbReference type="Pfam" id="PF17171"/>
    </source>
</evidence>
<dbReference type="InterPro" id="IPR036249">
    <property type="entry name" value="Thioredoxin-like_sf"/>
</dbReference>
<evidence type="ECO:0000313" key="4">
    <source>
        <dbReference type="Proteomes" id="UP000515135"/>
    </source>
</evidence>
<sequence length="297" mass="34080">MANCNCFFCLPPPSEGNSWKSTALCLLGGAALASASIVFVSRIWEKFRQKNTVYPEDTVVLHQFQRAKHIPSLSPFCLKLETYLRMHNIPYMTILDSPLSSKGKMPWIQFNQRRVEDATFSIMFLSETFHIEVNGMSGHVTSQQKAMSRAVVSLVEESLYWTVAYCRWVDHVDQTRAELPYDGVLKFVVPWMMAGIILREMYAHGIGKNSREELYRIMEEDLKALSDLLGDQSFILGERPCEADCSLFGVLAQIMWTLPGTRAEALVKGEYINLANYCIRMRELFWPDWSRVVTEKH</sequence>
<dbReference type="SFLD" id="SFLDG01180">
    <property type="entry name" value="SUF1"/>
    <property type="match status" value="1"/>
</dbReference>